<gene>
    <name evidence="3" type="ORF">HYH03_014529</name>
</gene>
<dbReference type="InterPro" id="IPR011009">
    <property type="entry name" value="Kinase-like_dom_sf"/>
</dbReference>
<dbReference type="Proteomes" id="UP000612055">
    <property type="component" value="Unassembled WGS sequence"/>
</dbReference>
<dbReference type="InterPro" id="IPR000719">
    <property type="entry name" value="Prot_kinase_dom"/>
</dbReference>
<dbReference type="Pfam" id="PF07714">
    <property type="entry name" value="PK_Tyr_Ser-Thr"/>
    <property type="match status" value="1"/>
</dbReference>
<accession>A0A835XRD2</accession>
<dbReference type="PANTHER" id="PTHR44329:SF289">
    <property type="entry name" value="SERINE_THREONINE-PROTEIN KINASE VIK"/>
    <property type="match status" value="1"/>
</dbReference>
<evidence type="ECO:0000256" key="1">
    <source>
        <dbReference type="SAM" id="MobiDB-lite"/>
    </source>
</evidence>
<comment type="caution">
    <text evidence="3">The sequence shown here is derived from an EMBL/GenBank/DDBJ whole genome shotgun (WGS) entry which is preliminary data.</text>
</comment>
<keyword evidence="4" id="KW-1185">Reference proteome</keyword>
<dbReference type="GO" id="GO:0004674">
    <property type="term" value="F:protein serine/threonine kinase activity"/>
    <property type="evidence" value="ECO:0007669"/>
    <property type="project" value="TreeGrafter"/>
</dbReference>
<feature type="compositionally biased region" description="Low complexity" evidence="1">
    <location>
        <begin position="973"/>
        <end position="989"/>
    </location>
</feature>
<evidence type="ECO:0000313" key="3">
    <source>
        <dbReference type="EMBL" id="KAG2486846.1"/>
    </source>
</evidence>
<feature type="compositionally biased region" description="Low complexity" evidence="1">
    <location>
        <begin position="812"/>
        <end position="824"/>
    </location>
</feature>
<dbReference type="InterPro" id="IPR008271">
    <property type="entry name" value="Ser/Thr_kinase_AS"/>
</dbReference>
<dbReference type="EMBL" id="JAEHOE010000106">
    <property type="protein sequence ID" value="KAG2486846.1"/>
    <property type="molecule type" value="Genomic_DNA"/>
</dbReference>
<reference evidence="3" key="1">
    <citation type="journal article" date="2020" name="bioRxiv">
        <title>Comparative genomics of Chlamydomonas.</title>
        <authorList>
            <person name="Craig R.J."/>
            <person name="Hasan A.R."/>
            <person name="Ness R.W."/>
            <person name="Keightley P.D."/>
        </authorList>
    </citation>
    <scope>NUCLEOTIDE SEQUENCE</scope>
    <source>
        <strain evidence="3">CCAP 11/70</strain>
    </source>
</reference>
<feature type="region of interest" description="Disordered" evidence="1">
    <location>
        <begin position="970"/>
        <end position="995"/>
    </location>
</feature>
<evidence type="ECO:0000259" key="2">
    <source>
        <dbReference type="PROSITE" id="PS50011"/>
    </source>
</evidence>
<name>A0A835XRD2_9CHLO</name>
<feature type="region of interest" description="Disordered" evidence="1">
    <location>
        <begin position="812"/>
        <end position="863"/>
    </location>
</feature>
<dbReference type="OrthoDB" id="542487at2759"/>
<dbReference type="PROSITE" id="PS00108">
    <property type="entry name" value="PROTEIN_KINASE_ST"/>
    <property type="match status" value="1"/>
</dbReference>
<dbReference type="PANTHER" id="PTHR44329">
    <property type="entry name" value="SERINE/THREONINE-PROTEIN KINASE TNNI3K-RELATED"/>
    <property type="match status" value="1"/>
</dbReference>
<dbReference type="PROSITE" id="PS50011">
    <property type="entry name" value="PROTEIN_KINASE_DOM"/>
    <property type="match status" value="1"/>
</dbReference>
<sequence>MLLVLPASCQLQPQLDPRSPGALEALGACVAECCLGPVLPGIEQVASAAAAVASATSLSELTTALTCSLSAALSAELHVDLTVRLAVLPYRDASAGVLFSTATDGTTSKSGTVQPPSPLANASPRPGTQSRPPTGQQPLLLSQTRQVQSSRNLDSTLPSPFTSQAALRGSRLLQSPRYGANAAAVVLDDEAPEVTLTPKGAASRRNTVVGLVAASNTLAAASPAVSNNGVGPLMTSIGLEALLGSRPAPLLRHAASGSLAGPMLTQRVAWKACPFTSSSTLLAALMGRRAGAEVGRSASQQLAASQASGATVASSGGAGVAATLGALGARPLGGSSLALRAQTVPNVPAFLHDFESPSKDVFSIVKRAGVGGGLASLIAMSAVWTGTPRALLLPPGIPDASFGGAPELGDVARLPALGVYIYSALPLPQSLLLAARDQAASLLKVLAPGVIRGLSWGPLADQWVVLTGQATAGTEGARPASTRVLEGIATAGGGSTVLGASPDMGPGAIHAFIVDAAADSFQPLVTSGASDPRVIQAADLPSGGAKPGSRSTTAMQRTLAHAEVTTAAMVAGGSAGGAVGDRDGSLKGKAKVSAGGHAWQICVLEQAVAGGAPSAYASGGRTTLGPGQFAKMQPSSSLVISRSAHIPVASPQNTYSASVSGVNLAGLSTSENNQPPGRFRTFLSSATRKSIEDRTVTTTEVPRGEFARCSEVMTTAGDLVGNVEAETASDLGAVAHQHQMATLVTAFTTTLARSRTETDLQGSSHAEDDIRALAISRPIGQGACSVVMLGRLHAMPVAVKVILPLDDDDAAADSSAGNAAAADGPTGRSRSKQAEQALLDNQPLWSGPYSSPSGDGGPAGSKDSRTALARVLAARGTTLRRRKRLQALMRGARELAVLTSISHPNIVQVYSYCTRVVVEEPEPCRPRLRVVPEGAEADAPVCSALIMEFCDMGSLADAIDTGFFTKAAKRAAARPPAQQQPSGAPGSSALQPVPPSVAATAGTPAMRAVYLTLLEVALALRHLHSMNLVHCDVKPANVLLRSSATDPRGFTAKLTDFGFVNLVSSPAERGDGGAQGSQQQEPVGTVTHMAPELFANGGTVDWSIDCYAFGILMWETYTGRAPYPEYADTNFAEVPDKVSKEGLRPRFPTETPLHFKTLATECWAAKPGLRPTAASLVVRLQSLLDASCGNA</sequence>
<dbReference type="Gene3D" id="1.10.510.10">
    <property type="entry name" value="Transferase(Phosphotransferase) domain 1"/>
    <property type="match status" value="1"/>
</dbReference>
<dbReference type="InterPro" id="IPR051681">
    <property type="entry name" value="Ser/Thr_Kinases-Pseudokinases"/>
</dbReference>
<proteinExistence type="predicted"/>
<evidence type="ECO:0000313" key="4">
    <source>
        <dbReference type="Proteomes" id="UP000612055"/>
    </source>
</evidence>
<dbReference type="AlphaFoldDB" id="A0A835XRD2"/>
<feature type="compositionally biased region" description="Polar residues" evidence="1">
    <location>
        <begin position="101"/>
        <end position="114"/>
    </location>
</feature>
<dbReference type="InterPro" id="IPR001245">
    <property type="entry name" value="Ser-Thr/Tyr_kinase_cat_dom"/>
</dbReference>
<dbReference type="GO" id="GO:0005524">
    <property type="term" value="F:ATP binding"/>
    <property type="evidence" value="ECO:0007669"/>
    <property type="project" value="InterPro"/>
</dbReference>
<protein>
    <recommendedName>
        <fullName evidence="2">Protein kinase domain-containing protein</fullName>
    </recommendedName>
</protein>
<dbReference type="SMART" id="SM00220">
    <property type="entry name" value="S_TKc"/>
    <property type="match status" value="1"/>
</dbReference>
<feature type="region of interest" description="Disordered" evidence="1">
    <location>
        <begin position="101"/>
        <end position="137"/>
    </location>
</feature>
<organism evidence="3 4">
    <name type="scientific">Edaphochlamys debaryana</name>
    <dbReference type="NCBI Taxonomy" id="47281"/>
    <lineage>
        <taxon>Eukaryota</taxon>
        <taxon>Viridiplantae</taxon>
        <taxon>Chlorophyta</taxon>
        <taxon>core chlorophytes</taxon>
        <taxon>Chlorophyceae</taxon>
        <taxon>CS clade</taxon>
        <taxon>Chlamydomonadales</taxon>
        <taxon>Chlamydomonadales incertae sedis</taxon>
        <taxon>Edaphochlamys</taxon>
    </lineage>
</organism>
<feature type="compositionally biased region" description="Polar residues" evidence="1">
    <location>
        <begin position="126"/>
        <end position="137"/>
    </location>
</feature>
<dbReference type="SUPFAM" id="SSF56112">
    <property type="entry name" value="Protein kinase-like (PK-like)"/>
    <property type="match status" value="1"/>
</dbReference>
<feature type="domain" description="Protein kinase" evidence="2">
    <location>
        <begin position="773"/>
        <end position="1184"/>
    </location>
</feature>